<evidence type="ECO:0000313" key="3">
    <source>
        <dbReference type="Proteomes" id="UP001179952"/>
    </source>
</evidence>
<sequence>MLKNLPFQPSSHLTNLSTRGPSQTYEGTPYEVATPHAGKGMTSPHRKGSRQA</sequence>
<protein>
    <submittedName>
        <fullName evidence="2">Uncharacterized protein</fullName>
    </submittedName>
</protein>
<accession>A0AAV9BGB2</accession>
<reference evidence="2" key="2">
    <citation type="submission" date="2023-06" db="EMBL/GenBank/DDBJ databases">
        <authorList>
            <person name="Ma L."/>
            <person name="Liu K.-W."/>
            <person name="Li Z."/>
            <person name="Hsiao Y.-Y."/>
            <person name="Qi Y."/>
            <person name="Fu T."/>
            <person name="Tang G."/>
            <person name="Zhang D."/>
            <person name="Sun W.-H."/>
            <person name="Liu D.-K."/>
            <person name="Li Y."/>
            <person name="Chen G.-Z."/>
            <person name="Liu X.-D."/>
            <person name="Liao X.-Y."/>
            <person name="Jiang Y.-T."/>
            <person name="Yu X."/>
            <person name="Hao Y."/>
            <person name="Huang J."/>
            <person name="Zhao X.-W."/>
            <person name="Ke S."/>
            <person name="Chen Y.-Y."/>
            <person name="Wu W.-L."/>
            <person name="Hsu J.-L."/>
            <person name="Lin Y.-F."/>
            <person name="Huang M.-D."/>
            <person name="Li C.-Y."/>
            <person name="Huang L."/>
            <person name="Wang Z.-W."/>
            <person name="Zhao X."/>
            <person name="Zhong W.-Y."/>
            <person name="Peng D.-H."/>
            <person name="Ahmad S."/>
            <person name="Lan S."/>
            <person name="Zhang J.-S."/>
            <person name="Tsai W.-C."/>
            <person name="Van De Peer Y."/>
            <person name="Liu Z.-J."/>
        </authorList>
    </citation>
    <scope>NUCLEOTIDE SEQUENCE</scope>
    <source>
        <strain evidence="2">SCP</strain>
        <tissue evidence="2">Leaves</tissue>
    </source>
</reference>
<dbReference type="EMBL" id="JAUJYN010000003">
    <property type="protein sequence ID" value="KAK1275402.1"/>
    <property type="molecule type" value="Genomic_DNA"/>
</dbReference>
<name>A0AAV9BGB2_ACOGR</name>
<evidence type="ECO:0000256" key="1">
    <source>
        <dbReference type="SAM" id="MobiDB-lite"/>
    </source>
</evidence>
<reference evidence="2" key="1">
    <citation type="journal article" date="2023" name="Nat. Commun.">
        <title>Diploid and tetraploid genomes of Acorus and the evolution of monocots.</title>
        <authorList>
            <person name="Ma L."/>
            <person name="Liu K.W."/>
            <person name="Li Z."/>
            <person name="Hsiao Y.Y."/>
            <person name="Qi Y."/>
            <person name="Fu T."/>
            <person name="Tang G.D."/>
            <person name="Zhang D."/>
            <person name="Sun W.H."/>
            <person name="Liu D.K."/>
            <person name="Li Y."/>
            <person name="Chen G.Z."/>
            <person name="Liu X.D."/>
            <person name="Liao X.Y."/>
            <person name="Jiang Y.T."/>
            <person name="Yu X."/>
            <person name="Hao Y."/>
            <person name="Huang J."/>
            <person name="Zhao X.W."/>
            <person name="Ke S."/>
            <person name="Chen Y.Y."/>
            <person name="Wu W.L."/>
            <person name="Hsu J.L."/>
            <person name="Lin Y.F."/>
            <person name="Huang M.D."/>
            <person name="Li C.Y."/>
            <person name="Huang L."/>
            <person name="Wang Z.W."/>
            <person name="Zhao X."/>
            <person name="Zhong W.Y."/>
            <person name="Peng D.H."/>
            <person name="Ahmad S."/>
            <person name="Lan S."/>
            <person name="Zhang J.S."/>
            <person name="Tsai W.C."/>
            <person name="Van de Peer Y."/>
            <person name="Liu Z.J."/>
        </authorList>
    </citation>
    <scope>NUCLEOTIDE SEQUENCE</scope>
    <source>
        <strain evidence="2">SCP</strain>
    </source>
</reference>
<keyword evidence="3" id="KW-1185">Reference proteome</keyword>
<dbReference type="Proteomes" id="UP001179952">
    <property type="component" value="Unassembled WGS sequence"/>
</dbReference>
<feature type="region of interest" description="Disordered" evidence="1">
    <location>
        <begin position="1"/>
        <end position="52"/>
    </location>
</feature>
<proteinExistence type="predicted"/>
<feature type="compositionally biased region" description="Polar residues" evidence="1">
    <location>
        <begin position="7"/>
        <end position="26"/>
    </location>
</feature>
<gene>
    <name evidence="2" type="ORF">QJS04_geneDACA011741</name>
</gene>
<comment type="caution">
    <text evidence="2">The sequence shown here is derived from an EMBL/GenBank/DDBJ whole genome shotgun (WGS) entry which is preliminary data.</text>
</comment>
<organism evidence="2 3">
    <name type="scientific">Acorus gramineus</name>
    <name type="common">Dwarf sweet flag</name>
    <dbReference type="NCBI Taxonomy" id="55184"/>
    <lineage>
        <taxon>Eukaryota</taxon>
        <taxon>Viridiplantae</taxon>
        <taxon>Streptophyta</taxon>
        <taxon>Embryophyta</taxon>
        <taxon>Tracheophyta</taxon>
        <taxon>Spermatophyta</taxon>
        <taxon>Magnoliopsida</taxon>
        <taxon>Liliopsida</taxon>
        <taxon>Acoraceae</taxon>
        <taxon>Acorus</taxon>
    </lineage>
</organism>
<dbReference type="AlphaFoldDB" id="A0AAV9BGB2"/>
<evidence type="ECO:0000313" key="2">
    <source>
        <dbReference type="EMBL" id="KAK1275402.1"/>
    </source>
</evidence>